<comment type="caution">
    <text evidence="2">The sequence shown here is derived from an EMBL/GenBank/DDBJ whole genome shotgun (WGS) entry which is preliminary data.</text>
</comment>
<dbReference type="STRING" id="212602.A0A420HS96"/>
<dbReference type="Proteomes" id="UP000286134">
    <property type="component" value="Unassembled WGS sequence"/>
</dbReference>
<dbReference type="EMBL" id="MCFK01005274">
    <property type="protein sequence ID" value="RKF60259.1"/>
    <property type="molecule type" value="Genomic_DNA"/>
</dbReference>
<name>A0A420HS96_9PEZI</name>
<feature type="region of interest" description="Disordered" evidence="1">
    <location>
        <begin position="47"/>
        <end position="76"/>
    </location>
</feature>
<organism evidence="2 3">
    <name type="scientific">Erysiphe neolycopersici</name>
    <dbReference type="NCBI Taxonomy" id="212602"/>
    <lineage>
        <taxon>Eukaryota</taxon>
        <taxon>Fungi</taxon>
        <taxon>Dikarya</taxon>
        <taxon>Ascomycota</taxon>
        <taxon>Pezizomycotina</taxon>
        <taxon>Leotiomycetes</taxon>
        <taxon>Erysiphales</taxon>
        <taxon>Erysiphaceae</taxon>
        <taxon>Erysiphe</taxon>
    </lineage>
</organism>
<feature type="compositionally biased region" description="Polar residues" evidence="1">
    <location>
        <begin position="47"/>
        <end position="64"/>
    </location>
</feature>
<dbReference type="AlphaFoldDB" id="A0A420HS96"/>
<keyword evidence="3" id="KW-1185">Reference proteome</keyword>
<gene>
    <name evidence="2" type="ORF">OnM2_052008</name>
</gene>
<protein>
    <submittedName>
        <fullName evidence="2">Uncharacterized protein</fullName>
    </submittedName>
</protein>
<evidence type="ECO:0000313" key="3">
    <source>
        <dbReference type="Proteomes" id="UP000286134"/>
    </source>
</evidence>
<dbReference type="OrthoDB" id="10442993at2759"/>
<accession>A0A420HS96</accession>
<sequence>MCLYRGLIVKERKVVRTHRMAPRVVHLQPVCAYPGFLYLDPVTQLSSNTTSTNPVDQDSTNQAPSKPIPSRPTAANMCGSNAVRERQLAIAKSLKMADAQAHEMKPYNQEPNTMYWFREKNGEYVQHPYRTIDGGDLGRIRWYRHKDLFYATAV</sequence>
<evidence type="ECO:0000256" key="1">
    <source>
        <dbReference type="SAM" id="MobiDB-lite"/>
    </source>
</evidence>
<reference evidence="2 3" key="1">
    <citation type="journal article" date="2018" name="BMC Genomics">
        <title>Comparative genome analyses reveal sequence features reflecting distinct modes of host-adaptation between dicot and monocot powdery mildew.</title>
        <authorList>
            <person name="Wu Y."/>
            <person name="Ma X."/>
            <person name="Pan Z."/>
            <person name="Kale S.D."/>
            <person name="Song Y."/>
            <person name="King H."/>
            <person name="Zhang Q."/>
            <person name="Presley C."/>
            <person name="Deng X."/>
            <person name="Wei C.I."/>
            <person name="Xiao S."/>
        </authorList>
    </citation>
    <scope>NUCLEOTIDE SEQUENCE [LARGE SCALE GENOMIC DNA]</scope>
    <source>
        <strain evidence="2">UMSG2</strain>
    </source>
</reference>
<evidence type="ECO:0000313" key="2">
    <source>
        <dbReference type="EMBL" id="RKF60259.1"/>
    </source>
</evidence>
<proteinExistence type="predicted"/>